<dbReference type="InterPro" id="IPR002123">
    <property type="entry name" value="Plipid/glycerol_acylTrfase"/>
</dbReference>
<dbReference type="InterPro" id="IPR045746">
    <property type="entry name" value="ACT14924-like_Acyltransf_dom"/>
</dbReference>
<organism evidence="2 3">
    <name type="scientific">Pacificibacter marinus</name>
    <dbReference type="NCBI Taxonomy" id="658057"/>
    <lineage>
        <taxon>Bacteria</taxon>
        <taxon>Pseudomonadati</taxon>
        <taxon>Pseudomonadota</taxon>
        <taxon>Alphaproteobacteria</taxon>
        <taxon>Rhodobacterales</taxon>
        <taxon>Roseobacteraceae</taxon>
        <taxon>Pacificibacter</taxon>
    </lineage>
</organism>
<dbReference type="STRING" id="658057.SAMN04488032_10192"/>
<feature type="domain" description="Phospholipid/glycerol acyltransferase" evidence="1">
    <location>
        <begin position="77"/>
        <end position="200"/>
    </location>
</feature>
<keyword evidence="2" id="KW-0012">Acyltransferase</keyword>
<keyword evidence="2" id="KW-0808">Transferase</keyword>
<evidence type="ECO:0000313" key="3">
    <source>
        <dbReference type="Proteomes" id="UP000193307"/>
    </source>
</evidence>
<dbReference type="AlphaFoldDB" id="A0A1Y5RKC2"/>
<dbReference type="SUPFAM" id="SSF69593">
    <property type="entry name" value="Glycerol-3-phosphate (1)-acyltransferase"/>
    <property type="match status" value="1"/>
</dbReference>
<dbReference type="CDD" id="cd07986">
    <property type="entry name" value="LPLAT_ACT14924-like"/>
    <property type="match status" value="1"/>
</dbReference>
<gene>
    <name evidence="2" type="ORF">PAM7971_00558</name>
</gene>
<dbReference type="SMART" id="SM00563">
    <property type="entry name" value="PlsC"/>
    <property type="match status" value="1"/>
</dbReference>
<dbReference type="Proteomes" id="UP000193307">
    <property type="component" value="Unassembled WGS sequence"/>
</dbReference>
<name>A0A1Y5RKC2_9RHOB</name>
<evidence type="ECO:0000313" key="2">
    <source>
        <dbReference type="EMBL" id="SLN19622.1"/>
    </source>
</evidence>
<dbReference type="GO" id="GO:0016746">
    <property type="term" value="F:acyltransferase activity"/>
    <property type="evidence" value="ECO:0007669"/>
    <property type="project" value="UniProtKB-KW"/>
</dbReference>
<dbReference type="Pfam" id="PF19576">
    <property type="entry name" value="Acyltransf_2"/>
    <property type="match status" value="1"/>
</dbReference>
<sequence length="300" mass="33048">MARDISYASSAETRSGRALIRVIENATGRLGLIKRVRGYGADLLAGHDIWQVMVDRYGLELDVVGGSLDAIPRTGPLVVVSNHPYGILDGLCLGHILAKTRGDFRILAHRVFKKAEDIDRVILPVSFEGTKEAVKLNLETRNAAVAYLNQGGCVGIFPGGTVSTAATPLGPALDPSWRAFTAKMIAKSEAQVVPIYFDGSNSRLFQLASHFHTTLRMGLLIREFRSKINAPVRVVIGDPIPEADLAPYRRDPKKMMDFLRARTYALSPTPLDDLGLGYEFEDKHKTTAQKTMRKGLKDRY</sequence>
<dbReference type="EMBL" id="FWFW01000001">
    <property type="protein sequence ID" value="SLN19622.1"/>
    <property type="molecule type" value="Genomic_DNA"/>
</dbReference>
<accession>A0A1Y5RKC2</accession>
<keyword evidence="3" id="KW-1185">Reference proteome</keyword>
<reference evidence="2 3" key="1">
    <citation type="submission" date="2017-03" db="EMBL/GenBank/DDBJ databases">
        <authorList>
            <person name="Afonso C.L."/>
            <person name="Miller P.J."/>
            <person name="Scott M.A."/>
            <person name="Spackman E."/>
            <person name="Goraichik I."/>
            <person name="Dimitrov K.M."/>
            <person name="Suarez D.L."/>
            <person name="Swayne D.E."/>
        </authorList>
    </citation>
    <scope>NUCLEOTIDE SEQUENCE [LARGE SCALE GENOMIC DNA]</scope>
    <source>
        <strain evidence="2 3">CECT 7971</strain>
    </source>
</reference>
<evidence type="ECO:0000259" key="1">
    <source>
        <dbReference type="SMART" id="SM00563"/>
    </source>
</evidence>
<proteinExistence type="predicted"/>
<protein>
    <submittedName>
        <fullName evidence="2">Acyltransferase</fullName>
    </submittedName>
</protein>